<sequence length="263" mass="28432">MKRTATLLVAAIALSACTSSPPAAQPTQHPDVKSLVAAVSKAVGEKQTYRFTIVAPTSGDSGGVTAPANGSVRLGDVPSIDATTSRPVQTGGKDEQLRFVSTTKDTAFVLLPPVFGLPQNKSWVKLERKNTDDFTNSLLGFYDVIYQQAVFTTYHLPVIQAGGELKLTAQTGDRVRYSIAVNYQKAYDNLTDEYLRNEVKLALDQGVTSSAGEIELDGSGLPVRIKFSTQFQNDLIVDEARFSDWGTDVKIAEPSANEISQRN</sequence>
<accession>A0ABU4TF40</accession>
<keyword evidence="3" id="KW-1185">Reference proteome</keyword>
<evidence type="ECO:0000313" key="3">
    <source>
        <dbReference type="Proteomes" id="UP001285521"/>
    </source>
</evidence>
<comment type="caution">
    <text evidence="2">The sequence shown here is derived from an EMBL/GenBank/DDBJ whole genome shotgun (WGS) entry which is preliminary data.</text>
</comment>
<feature type="signal peptide" evidence="1">
    <location>
        <begin position="1"/>
        <end position="24"/>
    </location>
</feature>
<reference evidence="2 3" key="1">
    <citation type="submission" date="2023-11" db="EMBL/GenBank/DDBJ databases">
        <title>Lentzea sokolovensis, sp. nov., Lentzea kristufkii, sp. nov., and Lentzea miocenensis, sp. nov., rare actinobacteria from Sokolov Coal Basin, Miocene lacustrine sediment, Czech Republic.</title>
        <authorList>
            <person name="Lara A."/>
            <person name="Kotroba L."/>
            <person name="Nouioui I."/>
            <person name="Neumann-Schaal M."/>
            <person name="Mast Y."/>
            <person name="Chronakova A."/>
        </authorList>
    </citation>
    <scope>NUCLEOTIDE SEQUENCE [LARGE SCALE GENOMIC DNA]</scope>
    <source>
        <strain evidence="2 3">BCCO 10_0856</strain>
    </source>
</reference>
<evidence type="ECO:0000256" key="1">
    <source>
        <dbReference type="SAM" id="SignalP"/>
    </source>
</evidence>
<feature type="chain" id="PRO_5046826125" description="Lipoprotein" evidence="1">
    <location>
        <begin position="25"/>
        <end position="263"/>
    </location>
</feature>
<dbReference type="Proteomes" id="UP001285521">
    <property type="component" value="Unassembled WGS sequence"/>
</dbReference>
<name>A0ABU4TF40_9PSEU</name>
<proteinExistence type="predicted"/>
<keyword evidence="1" id="KW-0732">Signal</keyword>
<dbReference type="Gene3D" id="2.50.20.20">
    <property type="match status" value="1"/>
</dbReference>
<organism evidence="2 3">
    <name type="scientific">Lentzea miocenica</name>
    <dbReference type="NCBI Taxonomy" id="3095431"/>
    <lineage>
        <taxon>Bacteria</taxon>
        <taxon>Bacillati</taxon>
        <taxon>Actinomycetota</taxon>
        <taxon>Actinomycetes</taxon>
        <taxon>Pseudonocardiales</taxon>
        <taxon>Pseudonocardiaceae</taxon>
        <taxon>Lentzea</taxon>
    </lineage>
</organism>
<evidence type="ECO:0000313" key="2">
    <source>
        <dbReference type="EMBL" id="MDX8036796.1"/>
    </source>
</evidence>
<gene>
    <name evidence="2" type="ORF">SK803_41935</name>
</gene>
<evidence type="ECO:0008006" key="4">
    <source>
        <dbReference type="Google" id="ProtNLM"/>
    </source>
</evidence>
<protein>
    <recommendedName>
        <fullName evidence="4">Lipoprotein</fullName>
    </recommendedName>
</protein>
<dbReference type="RefSeq" id="WP_319971791.1">
    <property type="nucleotide sequence ID" value="NZ_JAXAVW010000049.1"/>
</dbReference>
<dbReference type="PROSITE" id="PS51257">
    <property type="entry name" value="PROKAR_LIPOPROTEIN"/>
    <property type="match status" value="1"/>
</dbReference>
<dbReference type="EMBL" id="JAXAVW010000049">
    <property type="protein sequence ID" value="MDX8036796.1"/>
    <property type="molecule type" value="Genomic_DNA"/>
</dbReference>